<comment type="subunit">
    <text evidence="4">Component of the GSE complex.</text>
</comment>
<dbReference type="Proteomes" id="UP000077266">
    <property type="component" value="Unassembled WGS sequence"/>
</dbReference>
<dbReference type="STRING" id="1314781.A0A165KCU4"/>
<evidence type="ECO:0000313" key="6">
    <source>
        <dbReference type="EMBL" id="KZV96144.1"/>
    </source>
</evidence>
<dbReference type="Gene3D" id="3.30.450.190">
    <property type="match status" value="1"/>
</dbReference>
<name>A0A165KCU4_EXIGL</name>
<dbReference type="GO" id="GO:0009267">
    <property type="term" value="P:cellular response to starvation"/>
    <property type="evidence" value="ECO:0007669"/>
    <property type="project" value="TreeGrafter"/>
</dbReference>
<dbReference type="AlphaFoldDB" id="A0A165KCU4"/>
<evidence type="ECO:0000256" key="3">
    <source>
        <dbReference type="ARBA" id="ARBA00023134"/>
    </source>
</evidence>
<dbReference type="GO" id="GO:0005525">
    <property type="term" value="F:GTP binding"/>
    <property type="evidence" value="ECO:0007669"/>
    <property type="project" value="UniProtKB-UniRule"/>
</dbReference>
<dbReference type="InParanoid" id="A0A165KCU4"/>
<accession>A0A165KCU4</accession>
<protein>
    <recommendedName>
        <fullName evidence="4">GTP-binding protein</fullName>
    </recommendedName>
</protein>
<gene>
    <name evidence="6" type="ORF">EXIGLDRAFT_671285</name>
</gene>
<comment type="function">
    <text evidence="4">GTPase involved in activation of the TORC1 signaling pathway, which promotes growth and represses autophagy in nutrient-rich conditions.</text>
</comment>
<keyword evidence="7" id="KW-1185">Reference proteome</keyword>
<dbReference type="OrthoDB" id="10020193at2759"/>
<dbReference type="PANTHER" id="PTHR11259">
    <property type="entry name" value="RAS-RELATED GTP BINDING RAG/GTR YEAST"/>
    <property type="match status" value="1"/>
</dbReference>
<dbReference type="PANTHER" id="PTHR11259:SF1">
    <property type="entry name" value="RAS-RELATED GTP-BINDING PROTEIN"/>
    <property type="match status" value="1"/>
</dbReference>
<comment type="similarity">
    <text evidence="1 4">Belongs to the GTR/RAG GTP-binding protein family.</text>
</comment>
<dbReference type="GO" id="GO:0010507">
    <property type="term" value="P:negative regulation of autophagy"/>
    <property type="evidence" value="ECO:0007669"/>
    <property type="project" value="TreeGrafter"/>
</dbReference>
<dbReference type="Gene3D" id="3.40.50.300">
    <property type="entry name" value="P-loop containing nucleotide triphosphate hydrolases"/>
    <property type="match status" value="1"/>
</dbReference>
<dbReference type="InterPro" id="IPR039397">
    <property type="entry name" value="RagA/B"/>
</dbReference>
<dbReference type="CDD" id="cd11384">
    <property type="entry name" value="RagA_like"/>
    <property type="match status" value="1"/>
</dbReference>
<evidence type="ECO:0000256" key="5">
    <source>
        <dbReference type="SAM" id="MobiDB-lite"/>
    </source>
</evidence>
<dbReference type="FunCoup" id="A0A165KCU4">
    <property type="interactions" value="200"/>
</dbReference>
<organism evidence="6 7">
    <name type="scientific">Exidia glandulosa HHB12029</name>
    <dbReference type="NCBI Taxonomy" id="1314781"/>
    <lineage>
        <taxon>Eukaryota</taxon>
        <taxon>Fungi</taxon>
        <taxon>Dikarya</taxon>
        <taxon>Basidiomycota</taxon>
        <taxon>Agaricomycotina</taxon>
        <taxon>Agaricomycetes</taxon>
        <taxon>Auriculariales</taxon>
        <taxon>Exidiaceae</taxon>
        <taxon>Exidia</taxon>
    </lineage>
</organism>
<dbReference type="GO" id="GO:0000329">
    <property type="term" value="C:fungal-type vacuole membrane"/>
    <property type="evidence" value="ECO:0007669"/>
    <property type="project" value="TreeGrafter"/>
</dbReference>
<dbReference type="SUPFAM" id="SSF52540">
    <property type="entry name" value="P-loop containing nucleoside triphosphate hydrolases"/>
    <property type="match status" value="1"/>
</dbReference>
<reference evidence="6 7" key="1">
    <citation type="journal article" date="2016" name="Mol. Biol. Evol.">
        <title>Comparative Genomics of Early-Diverging Mushroom-Forming Fungi Provides Insights into the Origins of Lignocellulose Decay Capabilities.</title>
        <authorList>
            <person name="Nagy L.G."/>
            <person name="Riley R."/>
            <person name="Tritt A."/>
            <person name="Adam C."/>
            <person name="Daum C."/>
            <person name="Floudas D."/>
            <person name="Sun H."/>
            <person name="Yadav J.S."/>
            <person name="Pangilinan J."/>
            <person name="Larsson K.H."/>
            <person name="Matsuura K."/>
            <person name="Barry K."/>
            <person name="Labutti K."/>
            <person name="Kuo R."/>
            <person name="Ohm R.A."/>
            <person name="Bhattacharya S.S."/>
            <person name="Shirouzu T."/>
            <person name="Yoshinaga Y."/>
            <person name="Martin F.M."/>
            <person name="Grigoriev I.V."/>
            <person name="Hibbett D.S."/>
        </authorList>
    </citation>
    <scope>NUCLEOTIDE SEQUENCE [LARGE SCALE GENOMIC DNA]</scope>
    <source>
        <strain evidence="6 7">HHB12029</strain>
    </source>
</reference>
<sequence length="337" mass="37330">MGKSGSGKTSMRSVIFSNNPASLTSRLGATNDVEQNHVRFLGDLILNLWDCGGQESFMDSYISSQQSTIFQHVAVLIYVFEVDSASNLAGSAEKDKDRERDVSYYRSCLAALARYSPEARVFVLVHKMDLVREHRTEVFQKRVKELERESDGVAITTFGTSIWDESLYKAWSRIVHTLIPNAKVLAKHLTTFAEACGATEVVMFERTTFLVIATSSTSTATSSELLASTNGAQAAEPADIRNSTGSTSPNSLDPTRYERTSELIKAFKLSCSRSQRQFQATVMQTATFTAVLEELTRNTYILVVVHDDEIETDAIRMNIIAARSKFEQLQSVSVTAS</sequence>
<keyword evidence="2 4" id="KW-0547">Nucleotide-binding</keyword>
<evidence type="ECO:0000256" key="2">
    <source>
        <dbReference type="ARBA" id="ARBA00022741"/>
    </source>
</evidence>
<dbReference type="Pfam" id="PF04670">
    <property type="entry name" value="Gtr1_RagA"/>
    <property type="match status" value="1"/>
</dbReference>
<evidence type="ECO:0000256" key="4">
    <source>
        <dbReference type="RuleBase" id="RU367014"/>
    </source>
</evidence>
<dbReference type="InterPro" id="IPR006762">
    <property type="entry name" value="Gtr1_RagA"/>
</dbReference>
<keyword evidence="3 4" id="KW-0342">GTP-binding</keyword>
<dbReference type="GO" id="GO:0005634">
    <property type="term" value="C:nucleus"/>
    <property type="evidence" value="ECO:0007669"/>
    <property type="project" value="TreeGrafter"/>
</dbReference>
<evidence type="ECO:0000313" key="7">
    <source>
        <dbReference type="Proteomes" id="UP000077266"/>
    </source>
</evidence>
<evidence type="ECO:0000256" key="1">
    <source>
        <dbReference type="ARBA" id="ARBA00007756"/>
    </source>
</evidence>
<dbReference type="GO" id="GO:1990131">
    <property type="term" value="C:Gtr1-Gtr2 GTPase complex"/>
    <property type="evidence" value="ECO:0007669"/>
    <property type="project" value="UniProtKB-UniRule"/>
</dbReference>
<dbReference type="GO" id="GO:1904263">
    <property type="term" value="P:positive regulation of TORC1 signaling"/>
    <property type="evidence" value="ECO:0007669"/>
    <property type="project" value="TreeGrafter"/>
</dbReference>
<dbReference type="GO" id="GO:0003924">
    <property type="term" value="F:GTPase activity"/>
    <property type="evidence" value="ECO:0007669"/>
    <property type="project" value="UniProtKB-UniRule"/>
</dbReference>
<feature type="compositionally biased region" description="Polar residues" evidence="5">
    <location>
        <begin position="241"/>
        <end position="253"/>
    </location>
</feature>
<dbReference type="EMBL" id="KV425946">
    <property type="protein sequence ID" value="KZV96144.1"/>
    <property type="molecule type" value="Genomic_DNA"/>
</dbReference>
<proteinExistence type="inferred from homology"/>
<dbReference type="InterPro" id="IPR027417">
    <property type="entry name" value="P-loop_NTPase"/>
</dbReference>
<feature type="region of interest" description="Disordered" evidence="5">
    <location>
        <begin position="231"/>
        <end position="255"/>
    </location>
</feature>